<dbReference type="SUPFAM" id="SSF56112">
    <property type="entry name" value="Protein kinase-like (PK-like)"/>
    <property type="match status" value="1"/>
</dbReference>
<feature type="domain" description="Aminoglycoside phosphotransferase" evidence="1">
    <location>
        <begin position="66"/>
        <end position="327"/>
    </location>
</feature>
<dbReference type="Gene3D" id="3.30.200.20">
    <property type="entry name" value="Phosphorylase Kinase, domain 1"/>
    <property type="match status" value="1"/>
</dbReference>
<dbReference type="PANTHER" id="PTHR21310:SF37">
    <property type="entry name" value="AMINOGLYCOSIDE PHOSPHOTRANSFERASE DOMAIN-CONTAINING PROTEIN"/>
    <property type="match status" value="1"/>
</dbReference>
<dbReference type="InterPro" id="IPR011009">
    <property type="entry name" value="Kinase-like_dom_sf"/>
</dbReference>
<comment type="caution">
    <text evidence="2">The sequence shown here is derived from an EMBL/GenBank/DDBJ whole genome shotgun (WGS) entry which is preliminary data.</text>
</comment>
<dbReference type="Gene3D" id="3.90.1200.10">
    <property type="match status" value="1"/>
</dbReference>
<gene>
    <name evidence="2" type="ORF">HRR80_000539</name>
</gene>
<organism evidence="2 3">
    <name type="scientific">Exophiala dermatitidis</name>
    <name type="common">Black yeast-like fungus</name>
    <name type="synonym">Wangiella dermatitidis</name>
    <dbReference type="NCBI Taxonomy" id="5970"/>
    <lineage>
        <taxon>Eukaryota</taxon>
        <taxon>Fungi</taxon>
        <taxon>Dikarya</taxon>
        <taxon>Ascomycota</taxon>
        <taxon>Pezizomycotina</taxon>
        <taxon>Eurotiomycetes</taxon>
        <taxon>Chaetothyriomycetidae</taxon>
        <taxon>Chaetothyriales</taxon>
        <taxon>Herpotrichiellaceae</taxon>
        <taxon>Exophiala</taxon>
    </lineage>
</organism>
<dbReference type="Proteomes" id="UP001161757">
    <property type="component" value="Unassembled WGS sequence"/>
</dbReference>
<dbReference type="AlphaFoldDB" id="A0AAN6F219"/>
<protein>
    <recommendedName>
        <fullName evidence="1">Aminoglycoside phosphotransferase domain-containing protein</fullName>
    </recommendedName>
</protein>
<reference evidence="2" key="1">
    <citation type="submission" date="2023-01" db="EMBL/GenBank/DDBJ databases">
        <title>Exophiala dermititidis isolated from Cystic Fibrosis Patient.</title>
        <authorList>
            <person name="Kurbessoian T."/>
            <person name="Crocker A."/>
            <person name="Murante D."/>
            <person name="Hogan D.A."/>
            <person name="Stajich J.E."/>
        </authorList>
    </citation>
    <scope>NUCLEOTIDE SEQUENCE</scope>
    <source>
        <strain evidence="2">Ex8</strain>
    </source>
</reference>
<proteinExistence type="predicted"/>
<dbReference type="Pfam" id="PF01636">
    <property type="entry name" value="APH"/>
    <property type="match status" value="1"/>
</dbReference>
<evidence type="ECO:0000259" key="1">
    <source>
        <dbReference type="Pfam" id="PF01636"/>
    </source>
</evidence>
<dbReference type="InterPro" id="IPR002575">
    <property type="entry name" value="Aminoglycoside_PTrfase"/>
</dbReference>
<evidence type="ECO:0000313" key="2">
    <source>
        <dbReference type="EMBL" id="KAJ8995782.1"/>
    </source>
</evidence>
<dbReference type="EMBL" id="JAJGCB010000001">
    <property type="protein sequence ID" value="KAJ8995782.1"/>
    <property type="molecule type" value="Genomic_DNA"/>
</dbReference>
<dbReference type="InterPro" id="IPR051678">
    <property type="entry name" value="AGP_Transferase"/>
</dbReference>
<evidence type="ECO:0000313" key="3">
    <source>
        <dbReference type="Proteomes" id="UP001161757"/>
    </source>
</evidence>
<accession>A0AAN6F219</accession>
<name>A0AAN6F219_EXODE</name>
<dbReference type="PANTHER" id="PTHR21310">
    <property type="entry name" value="AMINOGLYCOSIDE PHOSPHOTRANSFERASE-RELATED-RELATED"/>
    <property type="match status" value="1"/>
</dbReference>
<sequence length="477" mass="55480">MVETKTSPFKTYFDELEETDGDDEYRAWLVRVFNAKTDLVDFAGRCRPGGGTGGYVGFLNGSFNFSFRVSFNDGQDVIIRFPKPGHTTFRDEKVTNEVRVMEYIRQNTTIPVPHVHSWGLTNESPHQLGPFIMMDFIEGIHLSTILVQPAAPELVLDPNIDNELLDKIYRQIARYMLQLSQLRFSQIGAISKDNNSNTWHVAARPLTYNMNELATVTRFPEDQFPTEPFDRTSDYLKSVAKEHLTHLWTQRNVADSPEIARGRFIARHRMLDLIPKYCVDDDAGPFIPFCDDLRPSNMLVDPETYRITAVFDFEFTNAMPAQFAYDPPWWLLLSGPEVWFDRCAPQEFVSLYKPRMEQFLRALEQIELEERCNCNGDGDGEAAPANVQQPQPKKSGLSLAAMMRESWETGRFWFNYAMRKSFDLDVVYWTALRQHDDDDRVAALEIEMRSEMENFVQVKMEQFKVYEEECRIRFHRK</sequence>